<keyword evidence="2" id="KW-1185">Reference proteome</keyword>
<name>A0A7W7CRQ1_9ACTN</name>
<reference evidence="1 2" key="1">
    <citation type="submission" date="2020-08" db="EMBL/GenBank/DDBJ databases">
        <title>Sequencing the genomes of 1000 actinobacteria strains.</title>
        <authorList>
            <person name="Klenk H.-P."/>
        </authorList>
    </citation>
    <scope>NUCLEOTIDE SEQUENCE [LARGE SCALE GENOMIC DNA]</scope>
    <source>
        <strain evidence="1 2">DSM 45518</strain>
    </source>
</reference>
<evidence type="ECO:0000313" key="1">
    <source>
        <dbReference type="EMBL" id="MBB4693477.1"/>
    </source>
</evidence>
<dbReference type="EMBL" id="JACHMF010000001">
    <property type="protein sequence ID" value="MBB4693477.1"/>
    <property type="molecule type" value="Genomic_DNA"/>
</dbReference>
<dbReference type="RefSeq" id="WP_184952090.1">
    <property type="nucleotide sequence ID" value="NZ_BOMC01000056.1"/>
</dbReference>
<dbReference type="AlphaFoldDB" id="A0A7W7CRQ1"/>
<dbReference type="Proteomes" id="UP000542742">
    <property type="component" value="Unassembled WGS sequence"/>
</dbReference>
<protein>
    <submittedName>
        <fullName evidence="1">Uncharacterized protein</fullName>
    </submittedName>
</protein>
<organism evidence="1 2">
    <name type="scientific">Paractinoplanes abujensis</name>
    <dbReference type="NCBI Taxonomy" id="882441"/>
    <lineage>
        <taxon>Bacteria</taxon>
        <taxon>Bacillati</taxon>
        <taxon>Actinomycetota</taxon>
        <taxon>Actinomycetes</taxon>
        <taxon>Micromonosporales</taxon>
        <taxon>Micromonosporaceae</taxon>
        <taxon>Paractinoplanes</taxon>
    </lineage>
</organism>
<comment type="caution">
    <text evidence="1">The sequence shown here is derived from an EMBL/GenBank/DDBJ whole genome shotgun (WGS) entry which is preliminary data.</text>
</comment>
<proteinExistence type="predicted"/>
<evidence type="ECO:0000313" key="2">
    <source>
        <dbReference type="Proteomes" id="UP000542742"/>
    </source>
</evidence>
<sequence length="57" mass="6348">MVISVTVDIPAHREAALQEVARRYRIVDEAIAARARRWHGRNGALAIKNWLTTPGIG</sequence>
<gene>
    <name evidence="1" type="ORF">BKA14_003625</name>
</gene>
<accession>A0A7W7CRQ1</accession>